<dbReference type="InterPro" id="IPR029063">
    <property type="entry name" value="SAM-dependent_MTases_sf"/>
</dbReference>
<sequence>MTEPDFSALRQSMLAEIAAKTIYDSARLGKAALDPQVMNAMAKVPRHEFVLLELRPYAYADMPLPSGFEKTISQPFIVAVMTDLLDLHPTDTVLEIGTGMGYQTAILAELAQHVYTMEIIEELAMQARQRLARQGHTNVSIRIGNGCAGWPEHAPFDKVLVTAAPELIPTPLIYQLKAGGKMVIPAGLPDGQQLILLEKDADGTVSTREILPVRFSLLEDAEPG</sequence>
<dbReference type="SUPFAM" id="SSF53335">
    <property type="entry name" value="S-adenosyl-L-methionine-dependent methyltransferases"/>
    <property type="match status" value="1"/>
</dbReference>
<dbReference type="Gene3D" id="3.40.50.150">
    <property type="entry name" value="Vaccinia Virus protein VP39"/>
    <property type="match status" value="1"/>
</dbReference>
<evidence type="ECO:0000256" key="7">
    <source>
        <dbReference type="HAMAP-Rule" id="MF_00090"/>
    </source>
</evidence>
<dbReference type="GO" id="GO:0004719">
    <property type="term" value="F:protein-L-isoaspartate (D-aspartate) O-methyltransferase activity"/>
    <property type="evidence" value="ECO:0007669"/>
    <property type="project" value="UniProtKB-EC"/>
</dbReference>
<dbReference type="Proteomes" id="UP001596084">
    <property type="component" value="Unassembled WGS sequence"/>
</dbReference>
<evidence type="ECO:0000313" key="9">
    <source>
        <dbReference type="Proteomes" id="UP001596084"/>
    </source>
</evidence>
<organism evidence="8 9">
    <name type="scientific">Polaromonas jejuensis</name>
    <dbReference type="NCBI Taxonomy" id="457502"/>
    <lineage>
        <taxon>Bacteria</taxon>
        <taxon>Pseudomonadati</taxon>
        <taxon>Pseudomonadota</taxon>
        <taxon>Betaproteobacteria</taxon>
        <taxon>Burkholderiales</taxon>
        <taxon>Comamonadaceae</taxon>
        <taxon>Polaromonas</taxon>
    </lineage>
</organism>
<dbReference type="CDD" id="cd02440">
    <property type="entry name" value="AdoMet_MTases"/>
    <property type="match status" value="1"/>
</dbReference>
<comment type="catalytic activity">
    <reaction evidence="7">
        <text>[protein]-L-isoaspartate + S-adenosyl-L-methionine = [protein]-L-isoaspartate alpha-methyl ester + S-adenosyl-L-homocysteine</text>
        <dbReference type="Rhea" id="RHEA:12705"/>
        <dbReference type="Rhea" id="RHEA-COMP:12143"/>
        <dbReference type="Rhea" id="RHEA-COMP:12144"/>
        <dbReference type="ChEBI" id="CHEBI:57856"/>
        <dbReference type="ChEBI" id="CHEBI:59789"/>
        <dbReference type="ChEBI" id="CHEBI:90596"/>
        <dbReference type="ChEBI" id="CHEBI:90598"/>
        <dbReference type="EC" id="2.1.1.77"/>
    </reaction>
</comment>
<reference evidence="9" key="1">
    <citation type="journal article" date="2019" name="Int. J. Syst. Evol. Microbiol.">
        <title>The Global Catalogue of Microorganisms (GCM) 10K type strain sequencing project: providing services to taxonomists for standard genome sequencing and annotation.</title>
        <authorList>
            <consortium name="The Broad Institute Genomics Platform"/>
            <consortium name="The Broad Institute Genome Sequencing Center for Infectious Disease"/>
            <person name="Wu L."/>
            <person name="Ma J."/>
        </authorList>
    </citation>
    <scope>NUCLEOTIDE SEQUENCE [LARGE SCALE GENOMIC DNA]</scope>
    <source>
        <strain evidence="9">CGMCC 4.7277</strain>
    </source>
</reference>
<evidence type="ECO:0000256" key="1">
    <source>
        <dbReference type="ARBA" id="ARBA00004496"/>
    </source>
</evidence>
<dbReference type="RefSeq" id="WP_068832575.1">
    <property type="nucleotide sequence ID" value="NZ_JBHSMX010000065.1"/>
</dbReference>
<comment type="similarity">
    <text evidence="2 7">Belongs to the methyltransferase superfamily. L-isoaspartyl/D-aspartyl protein methyltransferase family.</text>
</comment>
<protein>
    <recommendedName>
        <fullName evidence="7">Protein-L-isoaspartate O-methyltransferase</fullName>
        <ecNumber evidence="7">2.1.1.77</ecNumber>
    </recommendedName>
    <alternativeName>
        <fullName evidence="7">L-isoaspartyl protein carboxyl methyltransferase</fullName>
    </alternativeName>
    <alternativeName>
        <fullName evidence="7">Protein L-isoaspartyl methyltransferase</fullName>
    </alternativeName>
    <alternativeName>
        <fullName evidence="7">Protein-beta-aspartate methyltransferase</fullName>
        <shortName evidence="7">PIMT</shortName>
    </alternativeName>
</protein>
<evidence type="ECO:0000313" key="8">
    <source>
        <dbReference type="EMBL" id="MFC5523628.1"/>
    </source>
</evidence>
<dbReference type="InterPro" id="IPR000682">
    <property type="entry name" value="PCMT"/>
</dbReference>
<dbReference type="NCBIfam" id="TIGR00080">
    <property type="entry name" value="pimt"/>
    <property type="match status" value="1"/>
</dbReference>
<keyword evidence="4 7" id="KW-0489">Methyltransferase</keyword>
<evidence type="ECO:0000256" key="3">
    <source>
        <dbReference type="ARBA" id="ARBA00022490"/>
    </source>
</evidence>
<dbReference type="NCBIfam" id="NF001453">
    <property type="entry name" value="PRK00312.1"/>
    <property type="match status" value="1"/>
</dbReference>
<dbReference type="GO" id="GO:0032259">
    <property type="term" value="P:methylation"/>
    <property type="evidence" value="ECO:0007669"/>
    <property type="project" value="UniProtKB-KW"/>
</dbReference>
<keyword evidence="9" id="KW-1185">Reference proteome</keyword>
<keyword evidence="6 7" id="KW-0949">S-adenosyl-L-methionine</keyword>
<evidence type="ECO:0000256" key="6">
    <source>
        <dbReference type="ARBA" id="ARBA00022691"/>
    </source>
</evidence>
<proteinExistence type="inferred from homology"/>
<gene>
    <name evidence="7" type="primary">pcm</name>
    <name evidence="8" type="ORF">ACFPP7_22310</name>
</gene>
<dbReference type="Pfam" id="PF01135">
    <property type="entry name" value="PCMT"/>
    <property type="match status" value="1"/>
</dbReference>
<keyword evidence="5 7" id="KW-0808">Transferase</keyword>
<evidence type="ECO:0000256" key="2">
    <source>
        <dbReference type="ARBA" id="ARBA00005369"/>
    </source>
</evidence>
<comment type="function">
    <text evidence="7">Catalyzes the methyl esterification of L-isoaspartyl residues in peptides and proteins that result from spontaneous decomposition of normal L-aspartyl and L-asparaginyl residues. It plays a role in the repair and/or degradation of damaged proteins.</text>
</comment>
<accession>A0ABW0QGC1</accession>
<evidence type="ECO:0000256" key="5">
    <source>
        <dbReference type="ARBA" id="ARBA00022679"/>
    </source>
</evidence>
<evidence type="ECO:0000256" key="4">
    <source>
        <dbReference type="ARBA" id="ARBA00022603"/>
    </source>
</evidence>
<keyword evidence="3 7" id="KW-0963">Cytoplasm</keyword>
<dbReference type="EMBL" id="JBHSMX010000065">
    <property type="protein sequence ID" value="MFC5523628.1"/>
    <property type="molecule type" value="Genomic_DNA"/>
</dbReference>
<dbReference type="EC" id="2.1.1.77" evidence="7"/>
<comment type="subcellular location">
    <subcellularLocation>
        <location evidence="1 7">Cytoplasm</location>
    </subcellularLocation>
</comment>
<dbReference type="PANTHER" id="PTHR11579">
    <property type="entry name" value="PROTEIN-L-ISOASPARTATE O-METHYLTRANSFERASE"/>
    <property type="match status" value="1"/>
</dbReference>
<name>A0ABW0QGC1_9BURK</name>
<dbReference type="HAMAP" id="MF_00090">
    <property type="entry name" value="PIMT"/>
    <property type="match status" value="1"/>
</dbReference>
<feature type="active site" evidence="7">
    <location>
        <position position="73"/>
    </location>
</feature>
<dbReference type="PANTHER" id="PTHR11579:SF0">
    <property type="entry name" value="PROTEIN-L-ISOASPARTATE(D-ASPARTATE) O-METHYLTRANSFERASE"/>
    <property type="match status" value="1"/>
</dbReference>
<comment type="caution">
    <text evidence="8">The sequence shown here is derived from an EMBL/GenBank/DDBJ whole genome shotgun (WGS) entry which is preliminary data.</text>
</comment>